<proteinExistence type="inferred from homology"/>
<accession>A0ABY5P0P2</accession>
<evidence type="ECO:0000256" key="7">
    <source>
        <dbReference type="RuleBase" id="RU361257"/>
    </source>
</evidence>
<dbReference type="PROSITE" id="PS00092">
    <property type="entry name" value="N6_MTASE"/>
    <property type="match status" value="1"/>
</dbReference>
<dbReference type="EC" id="2.1.1.72" evidence="2 7"/>
<protein>
    <recommendedName>
        <fullName evidence="2 7">Site-specific DNA-methyltransferase (adenine-specific)</fullName>
        <ecNumber evidence="2 7">2.1.1.72</ecNumber>
    </recommendedName>
</protein>
<evidence type="ECO:0000256" key="4">
    <source>
        <dbReference type="ARBA" id="ARBA00022679"/>
    </source>
</evidence>
<dbReference type="GO" id="GO:0032259">
    <property type="term" value="P:methylation"/>
    <property type="evidence" value="ECO:0007669"/>
    <property type="project" value="UniProtKB-KW"/>
</dbReference>
<dbReference type="Proteomes" id="UP001058273">
    <property type="component" value="Chromosome"/>
</dbReference>
<dbReference type="PANTHER" id="PTHR30481:SF3">
    <property type="entry name" value="DNA ADENINE METHYLASE"/>
    <property type="match status" value="1"/>
</dbReference>
<keyword evidence="5 7" id="KW-0949">S-adenosyl-L-methionine</keyword>
<gene>
    <name evidence="8" type="primary">dpnM</name>
    <name evidence="8" type="ORF">G314FT_16550</name>
</gene>
<dbReference type="InterPro" id="IPR029063">
    <property type="entry name" value="SAM-dependent_MTases_sf"/>
</dbReference>
<dbReference type="GO" id="GO:0009007">
    <property type="term" value="F:site-specific DNA-methyltransferase (adenine-specific) activity"/>
    <property type="evidence" value="ECO:0007669"/>
    <property type="project" value="UniProtKB-EC"/>
</dbReference>
<reference evidence="8" key="2">
    <citation type="submission" date="2022-08" db="EMBL/GenBank/DDBJ databases">
        <authorList>
            <person name="Poehlein A."/>
            <person name="Guzman J."/>
            <person name="Daniel R."/>
            <person name="Vilcinskas A."/>
        </authorList>
    </citation>
    <scope>NUCLEOTIDE SEQUENCE</scope>
    <source>
        <strain evidence="8">G314FT</strain>
    </source>
</reference>
<dbReference type="InterPro" id="IPR012327">
    <property type="entry name" value="MeTrfase_D12"/>
</dbReference>
<evidence type="ECO:0000256" key="6">
    <source>
        <dbReference type="ARBA" id="ARBA00047942"/>
    </source>
</evidence>
<keyword evidence="4 7" id="KW-0808">Transferase</keyword>
<evidence type="ECO:0000256" key="1">
    <source>
        <dbReference type="ARBA" id="ARBA00006594"/>
    </source>
</evidence>
<organism evidence="8 9">
    <name type="scientific">Vagococcus luciliae</name>
    <dbReference type="NCBI Taxonomy" id="2920380"/>
    <lineage>
        <taxon>Bacteria</taxon>
        <taxon>Bacillati</taxon>
        <taxon>Bacillota</taxon>
        <taxon>Bacilli</taxon>
        <taxon>Lactobacillales</taxon>
        <taxon>Enterococcaceae</taxon>
        <taxon>Vagococcus</taxon>
    </lineage>
</organism>
<dbReference type="Gene3D" id="1.10.1020.10">
    <property type="entry name" value="Adenine-specific Methyltransferase, Domain 2"/>
    <property type="match status" value="1"/>
</dbReference>
<sequence length="284" mass="33034">MAETLTSLKPFTKWTGGKRQLLPELITNMPEQYNRYYEPFIGGGALFFEVLPTHATINDFNTDLIYTYEEIRDNVSELIDILKIHNENNSKEYYLDLRSVDRDERFQKMTKTEKAARLLYMLRVNFNGLYRVNSKNQFNVPYGRYKNPKIVNEDLLYNISRYLNQNDIEILNGDFVDAVTDTKEGDFVYFDPPYAPVSLTSAFTSYTHEGFDLYDQERLRDLFVELTNKGVKVMLSNSDVEIIHDLYDDIPGVDIQIVGATRMINSKSSGRGKVNEVIIRNYTK</sequence>
<evidence type="ECO:0000256" key="5">
    <source>
        <dbReference type="ARBA" id="ARBA00022691"/>
    </source>
</evidence>
<keyword evidence="3 7" id="KW-0489">Methyltransferase</keyword>
<dbReference type="InterPro" id="IPR023095">
    <property type="entry name" value="Ade_MeTrfase_dom_2"/>
</dbReference>
<dbReference type="EMBL" id="CP102451">
    <property type="protein sequence ID" value="UUV99494.1"/>
    <property type="molecule type" value="Genomic_DNA"/>
</dbReference>
<dbReference type="PANTHER" id="PTHR30481">
    <property type="entry name" value="DNA ADENINE METHYLASE"/>
    <property type="match status" value="1"/>
</dbReference>
<dbReference type="RefSeq" id="WP_257700482.1">
    <property type="nucleotide sequence ID" value="NZ_CP102451.1"/>
</dbReference>
<dbReference type="PIRSF" id="PIRSF000398">
    <property type="entry name" value="M_m6A_EcoRV"/>
    <property type="match status" value="1"/>
</dbReference>
<comment type="catalytic activity">
    <reaction evidence="6 7">
        <text>a 2'-deoxyadenosine in DNA + S-adenosyl-L-methionine = an N(6)-methyl-2'-deoxyadenosine in DNA + S-adenosyl-L-homocysteine + H(+)</text>
        <dbReference type="Rhea" id="RHEA:15197"/>
        <dbReference type="Rhea" id="RHEA-COMP:12418"/>
        <dbReference type="Rhea" id="RHEA-COMP:12419"/>
        <dbReference type="ChEBI" id="CHEBI:15378"/>
        <dbReference type="ChEBI" id="CHEBI:57856"/>
        <dbReference type="ChEBI" id="CHEBI:59789"/>
        <dbReference type="ChEBI" id="CHEBI:90615"/>
        <dbReference type="ChEBI" id="CHEBI:90616"/>
        <dbReference type="EC" id="2.1.1.72"/>
    </reaction>
</comment>
<dbReference type="Pfam" id="PF02086">
    <property type="entry name" value="MethyltransfD12"/>
    <property type="match status" value="1"/>
</dbReference>
<dbReference type="InterPro" id="IPR002052">
    <property type="entry name" value="DNA_methylase_N6_adenine_CS"/>
</dbReference>
<dbReference type="SUPFAM" id="SSF53335">
    <property type="entry name" value="S-adenosyl-L-methionine-dependent methyltransferases"/>
    <property type="match status" value="1"/>
</dbReference>
<evidence type="ECO:0000313" key="9">
    <source>
        <dbReference type="Proteomes" id="UP001058273"/>
    </source>
</evidence>
<name>A0ABY5P0P2_9ENTE</name>
<evidence type="ECO:0000313" key="8">
    <source>
        <dbReference type="EMBL" id="UUV99494.1"/>
    </source>
</evidence>
<reference evidence="8" key="1">
    <citation type="submission" date="2022-08" db="EMBL/GenBank/DDBJ databases">
        <title>Genome sequence of Vagococcus luciliae DSM 112651.</title>
        <authorList>
            <person name="Juan G."/>
            <person name="Anja P."/>
            <person name="Rolf D."/>
            <person name="Kampfer P."/>
            <person name="Vilcinskas A."/>
        </authorList>
    </citation>
    <scope>NUCLEOTIDE SEQUENCE</scope>
    <source>
        <strain evidence="8">G314FT</strain>
    </source>
</reference>
<dbReference type="InterPro" id="IPR012263">
    <property type="entry name" value="M_m6A_EcoRV"/>
</dbReference>
<comment type="similarity">
    <text evidence="1 7">Belongs to the N(4)/N(6)-methyltransferase family.</text>
</comment>
<dbReference type="NCBIfam" id="TIGR00571">
    <property type="entry name" value="dam"/>
    <property type="match status" value="1"/>
</dbReference>
<dbReference type="PRINTS" id="PR00505">
    <property type="entry name" value="D12N6MTFRASE"/>
</dbReference>
<evidence type="ECO:0000256" key="3">
    <source>
        <dbReference type="ARBA" id="ARBA00022603"/>
    </source>
</evidence>
<dbReference type="Gene3D" id="3.40.50.150">
    <property type="entry name" value="Vaccinia Virus protein VP39"/>
    <property type="match status" value="1"/>
</dbReference>
<evidence type="ECO:0000256" key="2">
    <source>
        <dbReference type="ARBA" id="ARBA00011900"/>
    </source>
</evidence>
<keyword evidence="9" id="KW-1185">Reference proteome</keyword>